<organism evidence="2 3">
    <name type="scientific">Streptomyces kasugaensis</name>
    <dbReference type="NCBI Taxonomy" id="1946"/>
    <lineage>
        <taxon>Bacteria</taxon>
        <taxon>Bacillati</taxon>
        <taxon>Actinomycetota</taxon>
        <taxon>Actinomycetes</taxon>
        <taxon>Kitasatosporales</taxon>
        <taxon>Streptomycetaceae</taxon>
        <taxon>Streptomyces</taxon>
    </lineage>
</organism>
<dbReference type="RefSeq" id="WP_131122354.1">
    <property type="nucleotide sequence ID" value="NZ_SIXH01000029.1"/>
</dbReference>
<protein>
    <submittedName>
        <fullName evidence="2">Uncharacterized protein</fullName>
    </submittedName>
</protein>
<sequence>MSTFNFHGEVSGPSNFGDGGRIEIHHHGESPTEALSLATELVRQLRTEGQSALAAQAETVRGELVEAEEEQRPADHGRIRQALQTISLGLTAGSSGLALVQELGHLIGH</sequence>
<evidence type="ECO:0000313" key="3">
    <source>
        <dbReference type="Proteomes" id="UP000292452"/>
    </source>
</evidence>
<dbReference type="AlphaFoldDB" id="A0A4Q9I206"/>
<reference evidence="2 3" key="1">
    <citation type="submission" date="2019-02" db="EMBL/GenBank/DDBJ databases">
        <title>Draft Genome Sequence of Streptomyces sp. AM-2504, identified by 16S rRNA comparative analysis as a Streptomyces Kasugaensis strain.</title>
        <authorList>
            <person name="Napolioni V."/>
            <person name="Giuliodori A.M."/>
            <person name="Spurio R."/>
            <person name="Fabbretti A."/>
        </authorList>
    </citation>
    <scope>NUCLEOTIDE SEQUENCE [LARGE SCALE GENOMIC DNA]</scope>
    <source>
        <strain evidence="2 3">AM-2504</strain>
    </source>
</reference>
<proteinExistence type="predicted"/>
<dbReference type="EMBL" id="SIXH01000029">
    <property type="protein sequence ID" value="TBO60680.1"/>
    <property type="molecule type" value="Genomic_DNA"/>
</dbReference>
<accession>A0A4Q9I206</accession>
<feature type="region of interest" description="Disordered" evidence="1">
    <location>
        <begin position="1"/>
        <end position="32"/>
    </location>
</feature>
<comment type="caution">
    <text evidence="2">The sequence shown here is derived from an EMBL/GenBank/DDBJ whole genome shotgun (WGS) entry which is preliminary data.</text>
</comment>
<name>A0A4Q9I206_STRKA</name>
<feature type="compositionally biased region" description="Basic and acidic residues" evidence="1">
    <location>
        <begin position="20"/>
        <end position="30"/>
    </location>
</feature>
<evidence type="ECO:0000313" key="2">
    <source>
        <dbReference type="EMBL" id="TBO60680.1"/>
    </source>
</evidence>
<gene>
    <name evidence="2" type="ORF">EYS09_05330</name>
</gene>
<evidence type="ECO:0000256" key="1">
    <source>
        <dbReference type="SAM" id="MobiDB-lite"/>
    </source>
</evidence>
<keyword evidence="3" id="KW-1185">Reference proteome</keyword>
<dbReference type="Proteomes" id="UP000292452">
    <property type="component" value="Unassembled WGS sequence"/>
</dbReference>